<dbReference type="InterPro" id="IPR000719">
    <property type="entry name" value="Prot_kinase_dom"/>
</dbReference>
<sequence length="1637" mass="182333">MGWFKNFIHAFLVGLLCIHLIHAQDQSGFISIDCGLTPNSSYSEATTTINYMSDAVFVDTGISQKISSEFKSSNLQQTWNLRSFPQGIRNCYSINITQGIKYLIRATFLYGNYDGQSRLPQFDVHLGPNMWDTVRILNASFSVNKELIHAPSQNYLQVCLVNTGLGTPFISAIELRPLNNDTYVSNSTLALFVRLDIGSVTNAQYRYPDDIYDRIWSPYNYKQWNNLSTSSTIVSNANNIYQPPSVVMSTAATPTNNSLPLNFYWVPDDPISQYYIYIHFAELVILNANQLRSFAITINGEIWLPSLVPQYLSTSTLYSPSVLPMGKYQFSIFKTNSSTLPPIINALEIYSVKDLSLSATNQEDVGAITKIKSTYGVKRNWQGDPNLSSSGLTGEISAEISNLVMLQYLDLSSNSLTGPVPDFLSQLQYLRVLNLERNQLIGSIPAKLMERSKNGSLSLRYGFISIDCGLTPNSSYPEATTSINYISDAAFIDAGISQKISTEFKDSNLQQTWNLRSFPQGIRNCYSINITQGIKYLIRATFLYGNYDGQSKLPQFDVHLGPNMWDTIKIQVASSSVYKELIHAPSQNYLQVCLVNTGLGTPFISAIELRPLNNDTYVSNSTLALFVRLDIGSVTNDHYRYPDDIYDRIWSPYNYNQWTNLSTSSTIDSNAHNIYQPPFVVMSTAAAPTNNSLPLDFYWVPDDPISQYYIYMHFAELVILNANQLRSFAITINGEIWLPSLVPQYLSTRTVYSPSVLPMGKYQFSIFKTNSSTLPLIINALEIYSVKDLSLNLSLSGLTGEISADISNLVMLQYLDLSSNSLTGPVPDFLSQLQYLRVLNLERNQLIGSIPAKLMERSKNGSLSLSLGENSNLCGSDSCEKKNNIIIPIVGSVGGLFILSLTVAAILWGLRKRKQQDKTKVGILGANPKSFESIQQQFKYSDVLNITNNFTRILGKGGFGKVYHGYIGHTQVAVKMLSPTSVQGYQEFEAEASKNLTVLVGYCYEETYMGLIYEYMVNGDLETHLSGLVIIEFSNYISLPCVQLLPSILLLASLGENSNLCGSDSCEKKNNIIIPIVGSVGGLFILSLTVAAILWGLRKRKQQDKTKVGILGANPKSFESIQQQFKYSDVLNITNNFTRILGKGGFGKVYHGYIGHTQVAVKMLSPTSVQGYQEFEAEASKNLTVLVGYCYEETYMGLIYEYMVNGDLETHLSEYKYLKLGSETSNSTGRSTGYSSSYRLTEKSDVYSFGVVLLKIITSRPVIEKFADENIHISQWVSFMLAQGDIINIVDPRLQGAFNMNSAWKAVEIAMLCVSSTSTRRPTMSQVVAELKECLTTEFAQKEGYEGESNYTIEMNNMNLDTELNPVARLGENSNLCGSDSCEKKNNIIIPIVGSVGGLFILSLTVAAILWGLRKRKQQDKTKGANPKSFESIQQQFKYSDVLNITNNFTRILGKGGFGKVYHGYIGHTQVAVKMLSPTSVQGYQEFEAEASKYSSSYRLTEKSDVYGFGVVLLKIITSRPVIEKFADENIHISQWVSFMLAQGDIINIVDPRLQGAFNMNSAWKAVEIAMLCVSSTSTTRPTMSQVVAELKECLTTEFAQKEGYEGESNYTIEMNNMNLDTELNPVARTLTTSPLT</sequence>
<dbReference type="Pfam" id="PF12819">
    <property type="entry name" value="Malectin_like"/>
    <property type="match status" value="2"/>
</dbReference>
<evidence type="ECO:0000256" key="9">
    <source>
        <dbReference type="ARBA" id="ARBA00047899"/>
    </source>
</evidence>
<evidence type="ECO:0000256" key="4">
    <source>
        <dbReference type="ARBA" id="ARBA00022692"/>
    </source>
</evidence>
<evidence type="ECO:0000256" key="7">
    <source>
        <dbReference type="ARBA" id="ARBA00022989"/>
    </source>
</evidence>
<evidence type="ECO:0000259" key="14">
    <source>
        <dbReference type="PROSITE" id="PS50011"/>
    </source>
</evidence>
<feature type="binding site" evidence="11">
    <location>
        <position position="1162"/>
    </location>
    <ligand>
        <name>ATP</name>
        <dbReference type="ChEBI" id="CHEBI:30616"/>
    </ligand>
</feature>
<reference evidence="15" key="1">
    <citation type="submission" date="2017-12" db="EMBL/GenBank/DDBJ databases">
        <authorList>
            <person name="Barbosa P."/>
            <person name="Usie A."/>
            <person name="Ramos A.M."/>
        </authorList>
    </citation>
    <scope>NUCLEOTIDE SEQUENCE</scope>
    <source>
        <strain evidence="15">HL8</strain>
        <tissue evidence="15">Leaves</tissue>
    </source>
</reference>
<feature type="domain" description="Protein kinase" evidence="14">
    <location>
        <begin position="948"/>
        <end position="1335"/>
    </location>
</feature>
<dbReference type="InterPro" id="IPR001611">
    <property type="entry name" value="Leu-rich_rpt"/>
</dbReference>
<dbReference type="EMBL" id="PKMF04000027">
    <property type="protein sequence ID" value="KAK7857408.1"/>
    <property type="molecule type" value="Genomic_DNA"/>
</dbReference>
<evidence type="ECO:0000256" key="8">
    <source>
        <dbReference type="ARBA" id="ARBA00023136"/>
    </source>
</evidence>
<dbReference type="Pfam" id="PF00560">
    <property type="entry name" value="LRR_1"/>
    <property type="match status" value="2"/>
</dbReference>
<dbReference type="GO" id="GO:0005524">
    <property type="term" value="F:ATP binding"/>
    <property type="evidence" value="ECO:0007669"/>
    <property type="project" value="UniProtKB-UniRule"/>
</dbReference>
<evidence type="ECO:0000256" key="5">
    <source>
        <dbReference type="ARBA" id="ARBA00022729"/>
    </source>
</evidence>
<evidence type="ECO:0000256" key="3">
    <source>
        <dbReference type="ARBA" id="ARBA00022614"/>
    </source>
</evidence>
<dbReference type="PROSITE" id="PS00107">
    <property type="entry name" value="PROTEIN_KINASE_ATP"/>
    <property type="match status" value="3"/>
</dbReference>
<keyword evidence="5 13" id="KW-0732">Signal</keyword>
<keyword evidence="15" id="KW-0808">Transferase</keyword>
<feature type="binding site" evidence="11">
    <location>
        <position position="1474"/>
    </location>
    <ligand>
        <name>ATP</name>
        <dbReference type="ChEBI" id="CHEBI:30616"/>
    </ligand>
</feature>
<dbReference type="Pfam" id="PF07714">
    <property type="entry name" value="PK_Tyr_Ser-Thr"/>
    <property type="match status" value="2"/>
</dbReference>
<dbReference type="InterPro" id="IPR011009">
    <property type="entry name" value="Kinase-like_dom_sf"/>
</dbReference>
<dbReference type="InterPro" id="IPR024788">
    <property type="entry name" value="Malectin-like_Carb-bd_dom"/>
</dbReference>
<name>A0AAW0M298_QUESU</name>
<keyword evidence="6" id="KW-0677">Repeat</keyword>
<keyword evidence="7 12" id="KW-1133">Transmembrane helix</keyword>
<dbReference type="EC" id="2.7.11.1" evidence="2"/>
<keyword evidence="11" id="KW-0547">Nucleotide-binding</keyword>
<feature type="transmembrane region" description="Helical" evidence="12">
    <location>
        <begin position="1388"/>
        <end position="1413"/>
    </location>
</feature>
<gene>
    <name evidence="15" type="ORF">CFP56_017710</name>
</gene>
<evidence type="ECO:0000256" key="13">
    <source>
        <dbReference type="SAM" id="SignalP"/>
    </source>
</evidence>
<dbReference type="PANTHER" id="PTHR45631">
    <property type="entry name" value="OS07G0107800 PROTEIN-RELATED"/>
    <property type="match status" value="1"/>
</dbReference>
<dbReference type="PROSITE" id="PS50011">
    <property type="entry name" value="PROTEIN_KINASE_DOM"/>
    <property type="match status" value="1"/>
</dbReference>
<keyword evidence="15" id="KW-0675">Receptor</keyword>
<dbReference type="SUPFAM" id="SSF56112">
    <property type="entry name" value="Protein kinase-like (PK-like)"/>
    <property type="match status" value="4"/>
</dbReference>
<feature type="binding site" evidence="11">
    <location>
        <position position="975"/>
    </location>
    <ligand>
        <name>ATP</name>
        <dbReference type="ChEBI" id="CHEBI:30616"/>
    </ligand>
</feature>
<comment type="catalytic activity">
    <reaction evidence="9">
        <text>L-threonyl-[protein] + ATP = O-phospho-L-threonyl-[protein] + ADP + H(+)</text>
        <dbReference type="Rhea" id="RHEA:46608"/>
        <dbReference type="Rhea" id="RHEA-COMP:11060"/>
        <dbReference type="Rhea" id="RHEA-COMP:11605"/>
        <dbReference type="ChEBI" id="CHEBI:15378"/>
        <dbReference type="ChEBI" id="CHEBI:30013"/>
        <dbReference type="ChEBI" id="CHEBI:30616"/>
        <dbReference type="ChEBI" id="CHEBI:61977"/>
        <dbReference type="ChEBI" id="CHEBI:456216"/>
        <dbReference type="EC" id="2.7.11.1"/>
    </reaction>
</comment>
<keyword evidence="15" id="KW-0418">Kinase</keyword>
<dbReference type="Gene3D" id="3.30.200.20">
    <property type="entry name" value="Phosphorylase Kinase, domain 1"/>
    <property type="match status" value="3"/>
</dbReference>
<keyword evidence="3" id="KW-0433">Leucine-rich repeat</keyword>
<keyword evidence="4 12" id="KW-0812">Transmembrane</keyword>
<dbReference type="InterPro" id="IPR017441">
    <property type="entry name" value="Protein_kinase_ATP_BS"/>
</dbReference>
<organism evidence="15">
    <name type="scientific">Quercus suber</name>
    <name type="common">Cork oak</name>
    <dbReference type="NCBI Taxonomy" id="58331"/>
    <lineage>
        <taxon>Eukaryota</taxon>
        <taxon>Viridiplantae</taxon>
        <taxon>Streptophyta</taxon>
        <taxon>Embryophyta</taxon>
        <taxon>Tracheophyta</taxon>
        <taxon>Spermatophyta</taxon>
        <taxon>Magnoliopsida</taxon>
        <taxon>eudicotyledons</taxon>
        <taxon>Gunneridae</taxon>
        <taxon>Pentapetalae</taxon>
        <taxon>rosids</taxon>
        <taxon>fabids</taxon>
        <taxon>Fagales</taxon>
        <taxon>Fagaceae</taxon>
        <taxon>Quercus</taxon>
    </lineage>
</organism>
<feature type="signal peptide" evidence="13">
    <location>
        <begin position="1"/>
        <end position="23"/>
    </location>
</feature>
<dbReference type="GO" id="GO:0016020">
    <property type="term" value="C:membrane"/>
    <property type="evidence" value="ECO:0007669"/>
    <property type="project" value="UniProtKB-SubCell"/>
</dbReference>
<protein>
    <recommendedName>
        <fullName evidence="2">non-specific serine/threonine protein kinase</fullName>
        <ecNumber evidence="2">2.7.11.1</ecNumber>
    </recommendedName>
</protein>
<evidence type="ECO:0000256" key="10">
    <source>
        <dbReference type="ARBA" id="ARBA00048679"/>
    </source>
</evidence>
<dbReference type="InterPro" id="IPR001245">
    <property type="entry name" value="Ser-Thr/Tyr_kinase_cat_dom"/>
</dbReference>
<keyword evidence="8 12" id="KW-0472">Membrane</keyword>
<evidence type="ECO:0000256" key="2">
    <source>
        <dbReference type="ARBA" id="ARBA00012513"/>
    </source>
</evidence>
<comment type="subcellular location">
    <subcellularLocation>
        <location evidence="1">Membrane</location>
        <topology evidence="1">Single-pass membrane protein</topology>
    </subcellularLocation>
</comment>
<feature type="chain" id="PRO_5043934338" description="non-specific serine/threonine protein kinase" evidence="13">
    <location>
        <begin position="24"/>
        <end position="1637"/>
    </location>
</feature>
<evidence type="ECO:0000313" key="15">
    <source>
        <dbReference type="EMBL" id="KAK7857408.1"/>
    </source>
</evidence>
<evidence type="ECO:0000256" key="6">
    <source>
        <dbReference type="ARBA" id="ARBA00022737"/>
    </source>
</evidence>
<feature type="transmembrane region" description="Helical" evidence="12">
    <location>
        <begin position="1072"/>
        <end position="1097"/>
    </location>
</feature>
<dbReference type="InterPro" id="IPR032675">
    <property type="entry name" value="LRR_dom_sf"/>
</dbReference>
<dbReference type="Gene3D" id="3.80.10.10">
    <property type="entry name" value="Ribonuclease Inhibitor"/>
    <property type="match status" value="2"/>
</dbReference>
<accession>A0AAW0M298</accession>
<proteinExistence type="predicted"/>
<evidence type="ECO:0000256" key="11">
    <source>
        <dbReference type="PROSITE-ProRule" id="PRU10141"/>
    </source>
</evidence>
<feature type="transmembrane region" description="Helical" evidence="12">
    <location>
        <begin position="885"/>
        <end position="910"/>
    </location>
</feature>
<dbReference type="PANTHER" id="PTHR45631:SF202">
    <property type="entry name" value="SENESCENCE-INDUCED RECEPTOR-LIKE SERINE_THREONINE-PROTEIN KINASE"/>
    <property type="match status" value="1"/>
</dbReference>
<evidence type="ECO:0000256" key="1">
    <source>
        <dbReference type="ARBA" id="ARBA00004167"/>
    </source>
</evidence>
<reference evidence="15" key="2">
    <citation type="journal article" date="2018" name="Sci. Data">
        <title>The draft genome sequence of cork oak.</title>
        <authorList>
            <person name="Ramos A.M."/>
            <person name="Usie A."/>
            <person name="Barbosa P."/>
            <person name="Barros P.M."/>
            <person name="Capote T."/>
            <person name="Chaves I."/>
            <person name="Simoes F."/>
            <person name="Abreu I."/>
            <person name="Carrasquinho I."/>
            <person name="Faro C."/>
            <person name="Guimaraes J.B."/>
            <person name="Mendonca D."/>
            <person name="Nobrega F."/>
            <person name="Rodrigues L."/>
            <person name="Saibo N.J.M."/>
            <person name="Varela M.C."/>
            <person name="Egas C."/>
            <person name="Matos J."/>
            <person name="Miguel C.M."/>
            <person name="Oliveira M.M."/>
            <person name="Ricardo C.P."/>
            <person name="Goncalves S."/>
        </authorList>
    </citation>
    <scope>NUCLEOTIDE SEQUENCE [LARGE SCALE GENOMIC DNA]</scope>
    <source>
        <strain evidence="15">HL8</strain>
    </source>
</reference>
<dbReference type="GO" id="GO:0004672">
    <property type="term" value="F:protein kinase activity"/>
    <property type="evidence" value="ECO:0007669"/>
    <property type="project" value="InterPro"/>
</dbReference>
<dbReference type="SUPFAM" id="SSF52058">
    <property type="entry name" value="L domain-like"/>
    <property type="match status" value="2"/>
</dbReference>
<comment type="caution">
    <text evidence="15">The sequence shown here is derived from an EMBL/GenBank/DDBJ whole genome shotgun (WGS) entry which is preliminary data.</text>
</comment>
<keyword evidence="11" id="KW-0067">ATP-binding</keyword>
<reference evidence="15" key="3">
    <citation type="submission" date="2023-07" db="EMBL/GenBank/DDBJ databases">
        <title>An improved reference 1 genome and first organelle genomes of Quercus suber.</title>
        <authorList>
            <consortium name="Genosuber Consortium"/>
            <person name="Usie A."/>
            <person name="Serra O."/>
            <person name="Barros P."/>
        </authorList>
    </citation>
    <scope>NUCLEOTIDE SEQUENCE</scope>
    <source>
        <strain evidence="15">HL8</strain>
        <tissue evidence="15">Leaves</tissue>
    </source>
</reference>
<evidence type="ECO:0000256" key="12">
    <source>
        <dbReference type="SAM" id="Phobius"/>
    </source>
</evidence>
<comment type="catalytic activity">
    <reaction evidence="10">
        <text>L-seryl-[protein] + ATP = O-phospho-L-seryl-[protein] + ADP + H(+)</text>
        <dbReference type="Rhea" id="RHEA:17989"/>
        <dbReference type="Rhea" id="RHEA-COMP:9863"/>
        <dbReference type="Rhea" id="RHEA-COMP:11604"/>
        <dbReference type="ChEBI" id="CHEBI:15378"/>
        <dbReference type="ChEBI" id="CHEBI:29999"/>
        <dbReference type="ChEBI" id="CHEBI:30616"/>
        <dbReference type="ChEBI" id="CHEBI:83421"/>
        <dbReference type="ChEBI" id="CHEBI:456216"/>
        <dbReference type="EC" id="2.7.11.1"/>
    </reaction>
</comment>
<dbReference type="Gene3D" id="1.10.510.10">
    <property type="entry name" value="Transferase(Phosphotransferase) domain 1"/>
    <property type="match status" value="2"/>
</dbReference>